<dbReference type="Pfam" id="PF00933">
    <property type="entry name" value="Glyco_hydro_3"/>
    <property type="match status" value="1"/>
</dbReference>
<organism evidence="20 21">
    <name type="scientific">Aspergillus awamori</name>
    <name type="common">Black koji mold</name>
    <dbReference type="NCBI Taxonomy" id="105351"/>
    <lineage>
        <taxon>Eukaryota</taxon>
        <taxon>Fungi</taxon>
        <taxon>Dikarya</taxon>
        <taxon>Ascomycota</taxon>
        <taxon>Pezizomycotina</taxon>
        <taxon>Eurotiomycetes</taxon>
        <taxon>Eurotiomycetidae</taxon>
        <taxon>Eurotiales</taxon>
        <taxon>Aspergillaceae</taxon>
        <taxon>Aspergillus</taxon>
    </lineage>
</organism>
<dbReference type="FunFam" id="2.60.40.10:FF:000757">
    <property type="entry name" value="Beta-glucosidase G"/>
    <property type="match status" value="1"/>
</dbReference>
<reference evidence="20 21" key="1">
    <citation type="submission" date="2016-09" db="EMBL/GenBank/DDBJ databases">
        <title>Aspergillus awamori IFM 58123T.</title>
        <authorList>
            <person name="Kusuya Y."/>
            <person name="Shimizu M."/>
            <person name="Takahashi H."/>
            <person name="Yaguchi T."/>
        </authorList>
    </citation>
    <scope>NUCLEOTIDE SEQUENCE [LARGE SCALE GENOMIC DNA]</scope>
    <source>
        <strain evidence="20 21">IFM 58123</strain>
    </source>
</reference>
<dbReference type="InterPro" id="IPR041233">
    <property type="entry name" value="Melibiase_C"/>
</dbReference>
<sequence length="1597" mass="172929">MLLHFILYAALSSVVASVSLQPRLQDGLALTPQMGWNTYNHYSCSPNETIVQSNAQALVDLGLSSLGYRYVTTDCGWTVADRLPDGSLTWNETLFPQGFPAMGDFLHDLGLLFGVYQDSGILLCGSPPNETGSLYHEEQDARTFASWNVDSLKYDNCYSDAATGYPNVNYAPSTSPEPRFANMSHALLQQNRTILFQICEWGISFPANWAPALGHSWRIGNDIIPDWRTIFRIINQAAPQTDVAGPGQWPDLDMLEVGNNIFSLPEEQTHFSLWAILKSPLIIGAALKDELTAINDASLAVLKQKDVISFNQDALGKSASLRRRWTEEGYEVWSGPLSNGRTVAAIINWHNESRDLTLDLPDVGLQHAGTVKNIWDGTTARDVLTSYTATVAGHGTMLLELQNTTAVGVYPRGLFGVSFGQTTTFQNIYAMTTSAKYIISVYFSQPASSTETITIGSNANQSMISAQVPASSTLVSAEIPLTAGSSNTITINTSIPIDAIHVTPPNGTYYPCTNFTLAGSTTLTTCGSGYCQPVGSKIGYISPSGTAKATISATTSGSKYLEIDWINNDIAFDSSWGWGSNSRNLTVTVNSEDPVRIEVPLSGRHSELFGPGLGWWDTATLGLLTSGWKEGLNEVVVGNVGGDEGFQSYGADFLHLACLQTQHDGTICRNSAGILVMFSRSGVQNAEVSLIPSVESPQFNAPYSSTDFVEPTGNRFRPRDLFTMQANPTNVTLSRSFFTFLVRSMPPSSCSTIAENLQSLGRNTGGMGLTHGGFWSGQWDVLVVPRGEFENMKVSLALYAAALQLADAAVVQKRTVDVAELEHFWSYGRSEPVYPTPETSGLGDWEEAFTKAKSLVAQMTDDEKNNITYGHTSTTNGCSGMTGSVPRLGYPGMCLQDAASGVRGTDMVNAYASGLHIGASWNRDLAYEHAHYMGAEFKRKGANVALGPVVGPLGRMARGGRNWEGYSNDPYLSGSLVQNTIRGLQESVIACVKHFIGNEQETNRNTPQLLDNSYNQSVSSNVDDKTIHELYLWPFHDAVKAGAGAVMCSYNRINNSYGCQNSKTLNGLLKGELGFQGFVVSDWNAQHTGIASAAAGLDLVMPDSVYWENGNLSLAVRNGSLSSTRLDDMATRIVAAWYKYAELEDPGFGMPISLLEPHVPVDARDPASKTTILQGAIEGHVLVKNTGNALPLKEPKILSLFGYDAIAAQRNTMDDLSWSLWTMGLDNALTYPNGTAVDPSHLKYLFLSSTNPSENGPGVALNGTMISGGGSGSSTPSYIDAPFDAFQRQAYEDNTFLAWDFASQSPVVNPASDACLVFINEAAAEGWDRPYVADPYSDTLVENVASQCNNTMVIIHNAGIRLVDRWVENPNITAVIYGHLPGQDSGRALVEIMYGKQSPSGRLPYTVAKNASDYGALLNPVVPSGTNDLYYPQDNFTEGVYIDYKSFEQKNITPRYEFGYGLTYSTFDYSGLKISVHSGVNTDYLPPNSTIEEGGISALWDVVATVTCSVSNTGSVAAAEVAQLYLGIPGGPAKVLRGFEKKLIQPGKHTKVQFDLTRRDLSSWDVVNQAWGLQKGDYSVYVGKSVLDTQLTGTLTI</sequence>
<dbReference type="EC" id="3.2.1.22" evidence="17"/>
<evidence type="ECO:0000313" key="21">
    <source>
        <dbReference type="Proteomes" id="UP000286921"/>
    </source>
</evidence>
<dbReference type="Pfam" id="PF16499">
    <property type="entry name" value="Melibiase_2"/>
    <property type="match status" value="1"/>
</dbReference>
<dbReference type="PANTHER" id="PTHR42715:SF5">
    <property type="entry name" value="BETA-GLUCOSIDASE M-RELATED"/>
    <property type="match status" value="1"/>
</dbReference>
<evidence type="ECO:0000256" key="18">
    <source>
        <dbReference type="SAM" id="SignalP"/>
    </source>
</evidence>
<evidence type="ECO:0000256" key="11">
    <source>
        <dbReference type="ARBA" id="ARBA00023157"/>
    </source>
</evidence>
<evidence type="ECO:0000256" key="12">
    <source>
        <dbReference type="ARBA" id="ARBA00023180"/>
    </source>
</evidence>
<dbReference type="InterPro" id="IPR013780">
    <property type="entry name" value="Glyco_hydro_b"/>
</dbReference>
<dbReference type="Proteomes" id="UP000286921">
    <property type="component" value="Unassembled WGS sequence"/>
</dbReference>
<keyword evidence="9 17" id="KW-0378">Hydrolase</keyword>
<evidence type="ECO:0000256" key="14">
    <source>
        <dbReference type="ARBA" id="ARBA00023295"/>
    </source>
</evidence>
<dbReference type="InterPro" id="IPR036881">
    <property type="entry name" value="Glyco_hydro_3_C_sf"/>
</dbReference>
<evidence type="ECO:0000256" key="5">
    <source>
        <dbReference type="ARBA" id="ARBA00005336"/>
    </source>
</evidence>
<dbReference type="FunFam" id="3.40.50.1700:FF:000008">
    <property type="entry name" value="Beta-glucosidase"/>
    <property type="match status" value="1"/>
</dbReference>
<protein>
    <recommendedName>
        <fullName evidence="17">Alpha-galactosidase</fullName>
        <ecNumber evidence="17">3.2.1.22</ecNumber>
    </recommendedName>
    <alternativeName>
        <fullName evidence="17">Melibiase</fullName>
    </alternativeName>
</protein>
<dbReference type="GO" id="GO:0008422">
    <property type="term" value="F:beta-glucosidase activity"/>
    <property type="evidence" value="ECO:0007669"/>
    <property type="project" value="UniProtKB-EC"/>
</dbReference>
<keyword evidence="13" id="KW-0119">Carbohydrate metabolism</keyword>
<dbReference type="FunFam" id="3.20.20.70:FF:000197">
    <property type="entry name" value="Alpha-galactosidase"/>
    <property type="match status" value="1"/>
</dbReference>
<dbReference type="PRINTS" id="PR00740">
    <property type="entry name" value="GLHYDRLASE27"/>
</dbReference>
<dbReference type="PANTHER" id="PTHR42715">
    <property type="entry name" value="BETA-GLUCOSIDASE"/>
    <property type="match status" value="1"/>
</dbReference>
<dbReference type="CDD" id="cd04081">
    <property type="entry name" value="CBM35_galactosidase-like"/>
    <property type="match status" value="1"/>
</dbReference>
<evidence type="ECO:0000256" key="3">
    <source>
        <dbReference type="ARBA" id="ARBA00004613"/>
    </source>
</evidence>
<name>A0A401KJ99_ASPAW</name>
<dbReference type="Gene3D" id="2.60.40.1180">
    <property type="entry name" value="Golgi alpha-mannosidase II"/>
    <property type="match status" value="1"/>
</dbReference>
<keyword evidence="14 17" id="KW-0326">Glycosidase</keyword>
<dbReference type="Gene3D" id="3.20.20.300">
    <property type="entry name" value="Glycoside hydrolase, family 3, N-terminal domain"/>
    <property type="match status" value="1"/>
</dbReference>
<comment type="similarity">
    <text evidence="6 17">Belongs to the glycosyl hydrolase 27 family.</text>
</comment>
<comment type="subcellular location">
    <subcellularLocation>
        <location evidence="3">Secreted</location>
    </subcellularLocation>
</comment>
<comment type="similarity">
    <text evidence="5">Belongs to the glycosyl hydrolase 3 family.</text>
</comment>
<evidence type="ECO:0000256" key="9">
    <source>
        <dbReference type="ARBA" id="ARBA00022801"/>
    </source>
</evidence>
<dbReference type="InterPro" id="IPR002241">
    <property type="entry name" value="Glyco_hydro_27"/>
</dbReference>
<evidence type="ECO:0000256" key="15">
    <source>
        <dbReference type="ARBA" id="ARBA00023326"/>
    </source>
</evidence>
<evidence type="ECO:0000256" key="16">
    <source>
        <dbReference type="ARBA" id="ARBA00024983"/>
    </source>
</evidence>
<evidence type="ECO:0000256" key="17">
    <source>
        <dbReference type="RuleBase" id="RU361168"/>
    </source>
</evidence>
<evidence type="ECO:0000256" key="2">
    <source>
        <dbReference type="ARBA" id="ARBA00001255"/>
    </source>
</evidence>
<dbReference type="InterPro" id="IPR013785">
    <property type="entry name" value="Aldolase_TIM"/>
</dbReference>
<dbReference type="SUPFAM" id="SSF51445">
    <property type="entry name" value="(Trans)glycosidases"/>
    <property type="match status" value="2"/>
</dbReference>
<dbReference type="InterPro" id="IPR026891">
    <property type="entry name" value="Fn3-like"/>
</dbReference>
<evidence type="ECO:0000313" key="20">
    <source>
        <dbReference type="EMBL" id="GCB19404.1"/>
    </source>
</evidence>
<evidence type="ECO:0000256" key="13">
    <source>
        <dbReference type="ARBA" id="ARBA00023277"/>
    </source>
</evidence>
<evidence type="ECO:0000256" key="8">
    <source>
        <dbReference type="ARBA" id="ARBA00022729"/>
    </source>
</evidence>
<keyword evidence="21" id="KW-1185">Reference proteome</keyword>
<dbReference type="InterPro" id="IPR036962">
    <property type="entry name" value="Glyco_hydro_3_N_sf"/>
</dbReference>
<feature type="chain" id="PRO_5019536199" description="Alpha-galactosidase" evidence="18">
    <location>
        <begin position="17"/>
        <end position="1597"/>
    </location>
</feature>
<dbReference type="Gene3D" id="2.60.40.10">
    <property type="entry name" value="Immunoglobulins"/>
    <property type="match status" value="1"/>
</dbReference>
<dbReference type="CDD" id="cd14792">
    <property type="entry name" value="GH27"/>
    <property type="match status" value="1"/>
</dbReference>
<feature type="domain" description="Fibronectin type III-like" evidence="19">
    <location>
        <begin position="1520"/>
        <end position="1586"/>
    </location>
</feature>
<dbReference type="Pfam" id="PF14310">
    <property type="entry name" value="Fn3-like"/>
    <property type="match status" value="1"/>
</dbReference>
<dbReference type="Pfam" id="PF01915">
    <property type="entry name" value="Glyco_hydro_3_C"/>
    <property type="match status" value="1"/>
</dbReference>
<dbReference type="GO" id="GO:0004557">
    <property type="term" value="F:alpha-galactosidase activity"/>
    <property type="evidence" value="ECO:0007669"/>
    <property type="project" value="UniProtKB-EC"/>
</dbReference>
<dbReference type="EMBL" id="BDHI01000002">
    <property type="protein sequence ID" value="GCB19404.1"/>
    <property type="molecule type" value="Genomic_DNA"/>
</dbReference>
<dbReference type="InterPro" id="IPR002772">
    <property type="entry name" value="Glyco_hydro_3_C"/>
</dbReference>
<keyword evidence="10" id="KW-0136">Cellulose degradation</keyword>
<comment type="caution">
    <text evidence="20">The sequence shown here is derived from an EMBL/GenBank/DDBJ whole genome shotgun (WGS) entry which is preliminary data.</text>
</comment>
<dbReference type="STRING" id="105351.A0A401KJ99"/>
<evidence type="ECO:0000256" key="10">
    <source>
        <dbReference type="ARBA" id="ARBA00023001"/>
    </source>
</evidence>
<dbReference type="SUPFAM" id="SSF52279">
    <property type="entry name" value="Beta-D-glucan exohydrolase, C-terminal domain"/>
    <property type="match status" value="1"/>
</dbReference>
<dbReference type="Gene3D" id="3.40.50.1700">
    <property type="entry name" value="Glycoside hydrolase family 3 C-terminal domain"/>
    <property type="match status" value="1"/>
</dbReference>
<keyword evidence="15" id="KW-0624">Polysaccharide degradation</keyword>
<dbReference type="GO" id="GO:0005576">
    <property type="term" value="C:extracellular region"/>
    <property type="evidence" value="ECO:0007669"/>
    <property type="project" value="UniProtKB-SubCell"/>
</dbReference>
<comment type="pathway">
    <text evidence="4">Glycan metabolism; cellulose degradation.</text>
</comment>
<dbReference type="FunFam" id="2.60.40.1180:FF:000008">
    <property type="entry name" value="Alpha-galactosidase"/>
    <property type="match status" value="1"/>
</dbReference>
<dbReference type="Pfam" id="PF17801">
    <property type="entry name" value="Melibiase_C"/>
    <property type="match status" value="1"/>
</dbReference>
<feature type="signal peptide" evidence="18">
    <location>
        <begin position="1"/>
        <end position="16"/>
    </location>
</feature>
<comment type="catalytic activity">
    <reaction evidence="1">
        <text>Hydrolysis of terminal, non-reducing beta-D-glucosyl residues with release of beta-D-glucose.</text>
        <dbReference type="EC" id="3.2.1.21"/>
    </reaction>
</comment>
<dbReference type="GO" id="GO:0030245">
    <property type="term" value="P:cellulose catabolic process"/>
    <property type="evidence" value="ECO:0007669"/>
    <property type="project" value="UniProtKB-KW"/>
</dbReference>
<evidence type="ECO:0000256" key="6">
    <source>
        <dbReference type="ARBA" id="ARBA00009743"/>
    </source>
</evidence>
<dbReference type="InterPro" id="IPR050288">
    <property type="entry name" value="Cellulose_deg_GH3"/>
</dbReference>
<evidence type="ECO:0000259" key="19">
    <source>
        <dbReference type="SMART" id="SM01217"/>
    </source>
</evidence>
<dbReference type="InterPro" id="IPR013783">
    <property type="entry name" value="Ig-like_fold"/>
</dbReference>
<gene>
    <name evidence="20" type="ORF">AAWM_02289</name>
</gene>
<evidence type="ECO:0000256" key="7">
    <source>
        <dbReference type="ARBA" id="ARBA00022525"/>
    </source>
</evidence>
<keyword evidence="12" id="KW-0325">Glycoprotein</keyword>
<evidence type="ECO:0000256" key="4">
    <source>
        <dbReference type="ARBA" id="ARBA00004987"/>
    </source>
</evidence>
<comment type="function">
    <text evidence="16">Beta-glucosidases are one of a number of cellulolytic enzymes involved in the degradation of cellulosic biomass. Catalyzes the last step releasing glucose from the inhibitory cellobiose.</text>
</comment>
<comment type="catalytic activity">
    <reaction evidence="2 17">
        <text>Hydrolysis of terminal, non-reducing alpha-D-galactose residues in alpha-D-galactosides, including galactose oligosaccharides, galactomannans and galactolipids.</text>
        <dbReference type="EC" id="3.2.1.22"/>
    </reaction>
</comment>
<evidence type="ECO:0000256" key="1">
    <source>
        <dbReference type="ARBA" id="ARBA00000448"/>
    </source>
</evidence>
<accession>A0A401KJ99</accession>
<dbReference type="InterPro" id="IPR017853">
    <property type="entry name" value="GH"/>
</dbReference>
<keyword evidence="8 18" id="KW-0732">Signal</keyword>
<dbReference type="Gene3D" id="3.20.20.70">
    <property type="entry name" value="Aldolase class I"/>
    <property type="match status" value="1"/>
</dbReference>
<dbReference type="InterPro" id="IPR001764">
    <property type="entry name" value="Glyco_hydro_3_N"/>
</dbReference>
<dbReference type="SMART" id="SM01217">
    <property type="entry name" value="Fn3_like"/>
    <property type="match status" value="1"/>
</dbReference>
<keyword evidence="11 17" id="KW-1015">Disulfide bond</keyword>
<dbReference type="SUPFAM" id="SSF51011">
    <property type="entry name" value="Glycosyl hydrolase domain"/>
    <property type="match status" value="1"/>
</dbReference>
<proteinExistence type="inferred from homology"/>
<keyword evidence="7" id="KW-0964">Secreted</keyword>
<dbReference type="FunFam" id="3.20.20.300:FF:000002">
    <property type="entry name" value="Probable beta-glucosidase"/>
    <property type="match status" value="1"/>
</dbReference>